<reference evidence="2 3" key="1">
    <citation type="journal article" date="2019" name="Environ. Microbiol.">
        <title>Species interactions and distinct microbial communities in high Arctic permafrost affected cryosols are associated with the CH4 and CO2 gas fluxes.</title>
        <authorList>
            <person name="Altshuler I."/>
            <person name="Hamel J."/>
            <person name="Turney S."/>
            <person name="Magnuson E."/>
            <person name="Levesque R."/>
            <person name="Greer C."/>
            <person name="Whyte L.G."/>
        </authorList>
    </citation>
    <scope>NUCLEOTIDE SEQUENCE [LARGE SCALE GENOMIC DNA]</scope>
    <source>
        <strain evidence="2 3">E6.1</strain>
    </source>
</reference>
<dbReference type="Pfam" id="PF13471">
    <property type="entry name" value="Transglut_core3"/>
    <property type="match status" value="1"/>
</dbReference>
<feature type="domain" description="Microcin J25-processing protein McjB C-terminal" evidence="1">
    <location>
        <begin position="112"/>
        <end position="216"/>
    </location>
</feature>
<name>A0A502FSL3_9SPHN</name>
<dbReference type="NCBIfam" id="NF033537">
    <property type="entry name" value="lasso_biosyn_B2"/>
    <property type="match status" value="1"/>
</dbReference>
<dbReference type="OrthoDB" id="119963at2"/>
<comment type="caution">
    <text evidence="2">The sequence shown here is derived from an EMBL/GenBank/DDBJ whole genome shotgun (WGS) entry which is preliminary data.</text>
</comment>
<protein>
    <submittedName>
        <fullName evidence="2">Lasso peptide biosynthesis B2 protein</fullName>
    </submittedName>
</protein>
<keyword evidence="3" id="KW-1185">Reference proteome</keyword>
<proteinExistence type="predicted"/>
<sequence>MASFWQILPHASACITGNRVFLLDVRQDRYLLVPPSIEGTVRDWLTFGGPVTAPVSLTDLLRSAGSLRARDPEPSNLECQTVMIPQALAPSDVSPSVSIGAIARTWHLTLSTSLALRRYSLMSLLACDRGIPDIEDARVQKRIAHIYDAARSSVPVPRRCLLDSLALRRWMREAGQYPSLVFGITEVPFSAHCWLQNGTAVLNDQLDQVSRFTPILVV</sequence>
<dbReference type="AlphaFoldDB" id="A0A502FSL3"/>
<evidence type="ECO:0000313" key="3">
    <source>
        <dbReference type="Proteomes" id="UP000319931"/>
    </source>
</evidence>
<evidence type="ECO:0000313" key="2">
    <source>
        <dbReference type="EMBL" id="TPG52232.1"/>
    </source>
</evidence>
<organism evidence="2 3">
    <name type="scientific">Sphingomonas glacialis</name>
    <dbReference type="NCBI Taxonomy" id="658225"/>
    <lineage>
        <taxon>Bacteria</taxon>
        <taxon>Pseudomonadati</taxon>
        <taxon>Pseudomonadota</taxon>
        <taxon>Alphaproteobacteria</taxon>
        <taxon>Sphingomonadales</taxon>
        <taxon>Sphingomonadaceae</taxon>
        <taxon>Sphingomonas</taxon>
    </lineage>
</organism>
<dbReference type="EMBL" id="RCZC01000004">
    <property type="protein sequence ID" value="TPG52232.1"/>
    <property type="molecule type" value="Genomic_DNA"/>
</dbReference>
<evidence type="ECO:0000259" key="1">
    <source>
        <dbReference type="Pfam" id="PF13471"/>
    </source>
</evidence>
<dbReference type="InterPro" id="IPR053521">
    <property type="entry name" value="McjB-like"/>
</dbReference>
<dbReference type="Proteomes" id="UP000319931">
    <property type="component" value="Unassembled WGS sequence"/>
</dbReference>
<dbReference type="RefSeq" id="WP_140851304.1">
    <property type="nucleotide sequence ID" value="NZ_RCZC01000004.1"/>
</dbReference>
<dbReference type="InterPro" id="IPR032708">
    <property type="entry name" value="McjB_C"/>
</dbReference>
<accession>A0A502FSL3</accession>
<gene>
    <name evidence="2" type="ORF">EAH76_16210</name>
</gene>